<feature type="signal peptide" evidence="1">
    <location>
        <begin position="1"/>
        <end position="22"/>
    </location>
</feature>
<accession>A0A2A5ADS5</accession>
<feature type="chain" id="PRO_5012878977" description="Lipocalin-like domain-containing protein" evidence="1">
    <location>
        <begin position="23"/>
        <end position="134"/>
    </location>
</feature>
<gene>
    <name evidence="2" type="ORF">COA96_17795</name>
</gene>
<protein>
    <recommendedName>
        <fullName evidence="4">Lipocalin-like domain-containing protein</fullName>
    </recommendedName>
</protein>
<reference evidence="3" key="1">
    <citation type="submission" date="2017-08" db="EMBL/GenBank/DDBJ databases">
        <title>A dynamic microbial community with high functional redundancy inhabits the cold, oxic subseafloor aquifer.</title>
        <authorList>
            <person name="Tully B.J."/>
            <person name="Wheat C.G."/>
            <person name="Glazer B.T."/>
            <person name="Huber J.A."/>
        </authorList>
    </citation>
    <scope>NUCLEOTIDE SEQUENCE [LARGE SCALE GENOMIC DNA]</scope>
</reference>
<name>A0A2A5ADS5_9GAMM</name>
<dbReference type="AlphaFoldDB" id="A0A2A5ADS5"/>
<proteinExistence type="predicted"/>
<organism evidence="2 3">
    <name type="scientific">SAR86 cluster bacterium</name>
    <dbReference type="NCBI Taxonomy" id="2030880"/>
    <lineage>
        <taxon>Bacteria</taxon>
        <taxon>Pseudomonadati</taxon>
        <taxon>Pseudomonadota</taxon>
        <taxon>Gammaproteobacteria</taxon>
        <taxon>SAR86 cluster</taxon>
    </lineage>
</organism>
<comment type="caution">
    <text evidence="2">The sequence shown here is derived from an EMBL/GenBank/DDBJ whole genome shotgun (WGS) entry which is preliminary data.</text>
</comment>
<keyword evidence="1" id="KW-0732">Signal</keyword>
<evidence type="ECO:0000256" key="1">
    <source>
        <dbReference type="SAM" id="SignalP"/>
    </source>
</evidence>
<evidence type="ECO:0008006" key="4">
    <source>
        <dbReference type="Google" id="ProtNLM"/>
    </source>
</evidence>
<dbReference type="Proteomes" id="UP000218327">
    <property type="component" value="Unassembled WGS sequence"/>
</dbReference>
<dbReference type="EMBL" id="NVVJ01000107">
    <property type="protein sequence ID" value="PCJ17415.1"/>
    <property type="molecule type" value="Genomic_DNA"/>
</dbReference>
<evidence type="ECO:0000313" key="2">
    <source>
        <dbReference type="EMBL" id="PCJ17415.1"/>
    </source>
</evidence>
<evidence type="ECO:0000313" key="3">
    <source>
        <dbReference type="Proteomes" id="UP000218327"/>
    </source>
</evidence>
<sequence>MKNTLLTTLTILSLLSFSDTYAAAEDTSIIGSWEGSLMLNSDDSTNLTISFSGSEGQYSATLTSPDMGIYGMPADYVRVRGVSVTIRIQRLNLEILGTLRKDDGSDVILRIDGQWFQRSEMVPVVLLKASEPAI</sequence>